<evidence type="ECO:0000313" key="1">
    <source>
        <dbReference type="EMBL" id="WQD76672.1"/>
    </source>
</evidence>
<dbReference type="EMBL" id="CP139965">
    <property type="protein sequence ID" value="WQD76672.1"/>
    <property type="molecule type" value="Genomic_DNA"/>
</dbReference>
<dbReference type="RefSeq" id="WP_114809200.1">
    <property type="nucleotide sequence ID" value="NZ_CP139965.1"/>
</dbReference>
<dbReference type="Pfam" id="PF11161">
    <property type="entry name" value="DUF2944"/>
    <property type="match status" value="1"/>
</dbReference>
<protein>
    <submittedName>
        <fullName evidence="1">DUF2946 family protein</fullName>
    </submittedName>
</protein>
<name>A0ABZ0WH53_9BURK</name>
<keyword evidence="2" id="KW-1185">Reference proteome</keyword>
<gene>
    <name evidence="1" type="ORF">U0042_21665</name>
</gene>
<accession>A0ABZ0WH53</accession>
<organism evidence="1 2">
    <name type="scientific">Paraburkholderia kururiensis</name>
    <dbReference type="NCBI Taxonomy" id="984307"/>
    <lineage>
        <taxon>Bacteria</taxon>
        <taxon>Pseudomonadati</taxon>
        <taxon>Pseudomonadota</taxon>
        <taxon>Betaproteobacteria</taxon>
        <taxon>Burkholderiales</taxon>
        <taxon>Burkholderiaceae</taxon>
        <taxon>Paraburkholderia</taxon>
    </lineage>
</organism>
<dbReference type="InterPro" id="IPR021332">
    <property type="entry name" value="DUF2944"/>
</dbReference>
<sequence>MDDIVKQALARWPNVPHCTGWLLLDARGQWRMRDEAAQAHGAPGDPIRHAALLGFINRNYASDEKGQWFFQNGPQRVYVELGYTPWVVRLHCNTDGTLVLTDQTGSAFEPAAVFIDDTGGVLFSDASEPPRVAVLHDHDLELFSTHATLTDEGASGTFHWRADKALTLQPICRDEVAAKFGFVASPADAEKQGRI</sequence>
<evidence type="ECO:0000313" key="2">
    <source>
        <dbReference type="Proteomes" id="UP001325479"/>
    </source>
</evidence>
<proteinExistence type="predicted"/>
<dbReference type="Proteomes" id="UP001325479">
    <property type="component" value="Chromosome"/>
</dbReference>
<reference evidence="1 2" key="1">
    <citation type="submission" date="2023-12" db="EMBL/GenBank/DDBJ databases">
        <title>Genome sequencing and assembly of bacterial species from a model synthetic community.</title>
        <authorList>
            <person name="Hogle S.L."/>
        </authorList>
    </citation>
    <scope>NUCLEOTIDE SEQUENCE [LARGE SCALE GENOMIC DNA]</scope>
    <source>
        <strain evidence="1 2">HAMBI 2494</strain>
    </source>
</reference>